<reference evidence="3" key="1">
    <citation type="journal article" date="2020" name="Cell">
        <title>Large-Scale Comparative Analyses of Tick Genomes Elucidate Their Genetic Diversity and Vector Capacities.</title>
        <authorList>
            <consortium name="Tick Genome and Microbiome Consortium (TIGMIC)"/>
            <person name="Jia N."/>
            <person name="Wang J."/>
            <person name="Shi W."/>
            <person name="Du L."/>
            <person name="Sun Y."/>
            <person name="Zhan W."/>
            <person name="Jiang J.F."/>
            <person name="Wang Q."/>
            <person name="Zhang B."/>
            <person name="Ji P."/>
            <person name="Bell-Sakyi L."/>
            <person name="Cui X.M."/>
            <person name="Yuan T.T."/>
            <person name="Jiang B.G."/>
            <person name="Yang W.F."/>
            <person name="Lam T.T."/>
            <person name="Chang Q.C."/>
            <person name="Ding S.J."/>
            <person name="Wang X.J."/>
            <person name="Zhu J.G."/>
            <person name="Ruan X.D."/>
            <person name="Zhao L."/>
            <person name="Wei J.T."/>
            <person name="Ye R.Z."/>
            <person name="Que T.C."/>
            <person name="Du C.H."/>
            <person name="Zhou Y.H."/>
            <person name="Cheng J.X."/>
            <person name="Dai P.F."/>
            <person name="Guo W.B."/>
            <person name="Han X.H."/>
            <person name="Huang E.J."/>
            <person name="Li L.F."/>
            <person name="Wei W."/>
            <person name="Gao Y.C."/>
            <person name="Liu J.Z."/>
            <person name="Shao H.Z."/>
            <person name="Wang X."/>
            <person name="Wang C.C."/>
            <person name="Yang T.C."/>
            <person name="Huo Q.B."/>
            <person name="Li W."/>
            <person name="Chen H.Y."/>
            <person name="Chen S.E."/>
            <person name="Zhou L.G."/>
            <person name="Ni X.B."/>
            <person name="Tian J.H."/>
            <person name="Sheng Y."/>
            <person name="Liu T."/>
            <person name="Pan Y.S."/>
            <person name="Xia L.Y."/>
            <person name="Li J."/>
            <person name="Zhao F."/>
            <person name="Cao W.C."/>
        </authorList>
    </citation>
    <scope>NUCLEOTIDE SEQUENCE</scope>
    <source>
        <strain evidence="3">Rsan-2018</strain>
    </source>
</reference>
<gene>
    <name evidence="4" type="ORF">HPB52_001864</name>
    <name evidence="3" type="ORF">HPB52_017411</name>
</gene>
<dbReference type="OMA" id="SHDHILN"/>
<keyword evidence="5" id="KW-1185">Reference proteome</keyword>
<evidence type="ECO:0000313" key="3">
    <source>
        <dbReference type="EMBL" id="KAH7939783.1"/>
    </source>
</evidence>
<dbReference type="PANTHER" id="PTHR36981:SF1">
    <property type="entry name" value="P2X PURINORECEPTOR 7 INTRACELLULAR DOMAIN-CONTAINING PROTEIN"/>
    <property type="match status" value="1"/>
</dbReference>
<evidence type="ECO:0000256" key="1">
    <source>
        <dbReference type="SAM" id="MobiDB-lite"/>
    </source>
</evidence>
<name>A0A9D4PG38_RHISA</name>
<evidence type="ECO:0000259" key="2">
    <source>
        <dbReference type="Pfam" id="PF20478"/>
    </source>
</evidence>
<dbReference type="Proteomes" id="UP000821837">
    <property type="component" value="Chromosome 8"/>
</dbReference>
<dbReference type="VEuPathDB" id="VectorBase:RSAN_051160"/>
<organism evidence="3 5">
    <name type="scientific">Rhipicephalus sanguineus</name>
    <name type="common">Brown dog tick</name>
    <name type="synonym">Ixodes sanguineus</name>
    <dbReference type="NCBI Taxonomy" id="34632"/>
    <lineage>
        <taxon>Eukaryota</taxon>
        <taxon>Metazoa</taxon>
        <taxon>Ecdysozoa</taxon>
        <taxon>Arthropoda</taxon>
        <taxon>Chelicerata</taxon>
        <taxon>Arachnida</taxon>
        <taxon>Acari</taxon>
        <taxon>Parasitiformes</taxon>
        <taxon>Ixodida</taxon>
        <taxon>Ixodoidea</taxon>
        <taxon>Ixodidae</taxon>
        <taxon>Rhipicephalinae</taxon>
        <taxon>Rhipicephalus</taxon>
        <taxon>Rhipicephalus</taxon>
    </lineage>
</organism>
<dbReference type="AlphaFoldDB" id="A0A9D4PG38"/>
<accession>A0A9D4PG38</accession>
<dbReference type="EMBL" id="JABSTV010001250">
    <property type="protein sequence ID" value="KAH7955612.1"/>
    <property type="molecule type" value="Genomic_DNA"/>
</dbReference>
<dbReference type="Pfam" id="PF20478">
    <property type="entry name" value="P2RX7_C"/>
    <property type="match status" value="1"/>
</dbReference>
<dbReference type="OrthoDB" id="6343871at2759"/>
<comment type="caution">
    <text evidence="3">The sequence shown here is derived from an EMBL/GenBank/DDBJ whole genome shotgun (WGS) entry which is preliminary data.</text>
</comment>
<dbReference type="InterPro" id="IPR046815">
    <property type="entry name" value="P2RX7_C"/>
</dbReference>
<proteinExistence type="predicted"/>
<dbReference type="PANTHER" id="PTHR36981">
    <property type="entry name" value="ZGC:195170"/>
    <property type="match status" value="1"/>
</dbReference>
<feature type="region of interest" description="Disordered" evidence="1">
    <location>
        <begin position="1"/>
        <end position="51"/>
    </location>
</feature>
<sequence>MEVSSSDSGDSNDFGREEDAELADPANHFAFDPLASSSDEDSSSPDSDNAMQEALRIGNVQWCLCGSCRAMETETESVCCREIDKVNSLVPDEAACVTEHPTFRRGCLDIHALEIAYYALMEDRPGVIEAPEIHRYYCCD</sequence>
<protein>
    <recommendedName>
        <fullName evidence="2">P2X purinoreceptor 7 intracellular domain-containing protein</fullName>
    </recommendedName>
</protein>
<feature type="compositionally biased region" description="Low complexity" evidence="1">
    <location>
        <begin position="1"/>
        <end position="12"/>
    </location>
</feature>
<dbReference type="EMBL" id="JABSTV010001254">
    <property type="protein sequence ID" value="KAH7939783.1"/>
    <property type="molecule type" value="Genomic_DNA"/>
</dbReference>
<feature type="domain" description="P2X purinoreceptor 7 intracellular" evidence="2">
    <location>
        <begin position="48"/>
        <end position="116"/>
    </location>
</feature>
<reference evidence="3" key="2">
    <citation type="submission" date="2021-09" db="EMBL/GenBank/DDBJ databases">
        <authorList>
            <person name="Jia N."/>
            <person name="Wang J."/>
            <person name="Shi W."/>
            <person name="Du L."/>
            <person name="Sun Y."/>
            <person name="Zhan W."/>
            <person name="Jiang J."/>
            <person name="Wang Q."/>
            <person name="Zhang B."/>
            <person name="Ji P."/>
            <person name="Sakyi L.B."/>
            <person name="Cui X."/>
            <person name="Yuan T."/>
            <person name="Jiang B."/>
            <person name="Yang W."/>
            <person name="Lam T.T.-Y."/>
            <person name="Chang Q."/>
            <person name="Ding S."/>
            <person name="Wang X."/>
            <person name="Zhu J."/>
            <person name="Ruan X."/>
            <person name="Zhao L."/>
            <person name="Wei J."/>
            <person name="Que T."/>
            <person name="Du C."/>
            <person name="Cheng J."/>
            <person name="Dai P."/>
            <person name="Han X."/>
            <person name="Huang E."/>
            <person name="Gao Y."/>
            <person name="Liu J."/>
            <person name="Shao H."/>
            <person name="Ye R."/>
            <person name="Li L."/>
            <person name="Wei W."/>
            <person name="Wang X."/>
            <person name="Wang C."/>
            <person name="Huo Q."/>
            <person name="Li W."/>
            <person name="Guo W."/>
            <person name="Chen H."/>
            <person name="Chen S."/>
            <person name="Zhou L."/>
            <person name="Zhou L."/>
            <person name="Ni X."/>
            <person name="Tian J."/>
            <person name="Zhou Y."/>
            <person name="Sheng Y."/>
            <person name="Liu T."/>
            <person name="Pan Y."/>
            <person name="Xia L."/>
            <person name="Li J."/>
            <person name="Zhao F."/>
            <person name="Cao W."/>
        </authorList>
    </citation>
    <scope>NUCLEOTIDE SEQUENCE</scope>
    <source>
        <strain evidence="3">Rsan-2018</strain>
        <tissue evidence="3">Larvae</tissue>
    </source>
</reference>
<evidence type="ECO:0000313" key="4">
    <source>
        <dbReference type="EMBL" id="KAH7955612.1"/>
    </source>
</evidence>
<evidence type="ECO:0000313" key="5">
    <source>
        <dbReference type="Proteomes" id="UP000821837"/>
    </source>
</evidence>